<feature type="domain" description="DUF6378" evidence="1">
    <location>
        <begin position="187"/>
        <end position="260"/>
    </location>
</feature>
<reference evidence="2 3" key="2">
    <citation type="submission" date="2012-05" db="EMBL/GenBank/DDBJ databases">
        <authorList>
            <person name="Volozhantsev N."/>
        </authorList>
    </citation>
    <scope>NUCLEOTIDE SEQUENCE [LARGE SCALE GENOMIC DNA]</scope>
</reference>
<evidence type="ECO:0000313" key="2">
    <source>
        <dbReference type="EMBL" id="CCH57795.1"/>
    </source>
</evidence>
<organism evidence="2 3">
    <name type="scientific">Acinetobacter phage AP22</name>
    <dbReference type="NCBI Taxonomy" id="1187128"/>
    <lineage>
        <taxon>Viruses</taxon>
        <taxon>Duplodnaviria</taxon>
        <taxon>Heunggongvirae</taxon>
        <taxon>Uroviricota</taxon>
        <taxon>Caudoviricetes</taxon>
        <taxon>Obolenskvirus</taxon>
        <taxon>Obolenskvirus AP22</taxon>
    </lineage>
</organism>
<dbReference type="KEGG" id="vg:12979074"/>
<dbReference type="RefSeq" id="YP_006383837.1">
    <property type="nucleotide sequence ID" value="NC_017984.1"/>
</dbReference>
<evidence type="ECO:0000259" key="1">
    <source>
        <dbReference type="Pfam" id="PF19905"/>
    </source>
</evidence>
<name>I2GUJ4_9CAUD</name>
<proteinExistence type="predicted"/>
<dbReference type="OrthoDB" id="15431at10239"/>
<dbReference type="Proteomes" id="UP000002880">
    <property type="component" value="Segment"/>
</dbReference>
<dbReference type="InterPro" id="IPR045958">
    <property type="entry name" value="DUF6378"/>
</dbReference>
<dbReference type="EMBL" id="HE806280">
    <property type="protein sequence ID" value="CCH57795.1"/>
    <property type="molecule type" value="Genomic_DNA"/>
</dbReference>
<keyword evidence="3" id="KW-1185">Reference proteome</keyword>
<accession>I2GUJ4</accession>
<protein>
    <recommendedName>
        <fullName evidence="1">DUF6378 domain-containing protein</fullName>
    </recommendedName>
</protein>
<evidence type="ECO:0000313" key="3">
    <source>
        <dbReference type="Proteomes" id="UP000002880"/>
    </source>
</evidence>
<reference evidence="2 3" key="1">
    <citation type="submission" date="2012-05" db="EMBL/GenBank/DDBJ databases">
        <title>The genome sequence of bacteriophage AP22 lytic for Acinetobacter baumannii.</title>
        <authorList>
            <person name="Volozhantsev N.V."/>
            <person name="Popova A.V."/>
            <person name="Bogun A.G."/>
        </authorList>
    </citation>
    <scope>NUCLEOTIDE SEQUENCE [LARGE SCALE GENOMIC DNA]</scope>
</reference>
<dbReference type="GeneID" id="12979074"/>
<sequence>MKEFLDTNDNYKFHKIPVGDAPHWMIEIPNGADVLLRLNSGLSAFYKDNFKKVWDLGIWCSTSNTENLKEKVRLWERESMKEWLLKTEDGKYHYYRDDMDCCPKHVEKIEIPEGAVEARINGNGTINFINSVGSFMNPCTNGSWFSRESNHDEHPLIWERKDYTMKNIYISGGTSIKGNLSVEGTLAERQKTYGCFEDVATVTEEIIKSLKIGNYDNMPKPHKMAMYMIASKMARLVNGDHNHLDSWHDIGGYAKLIENLIGGENE</sequence>
<dbReference type="Pfam" id="PF19905">
    <property type="entry name" value="DUF6378"/>
    <property type="match status" value="1"/>
</dbReference>